<proteinExistence type="predicted"/>
<dbReference type="RefSeq" id="WP_058932798.1">
    <property type="nucleotide sequence ID" value="NZ_CP013747.1"/>
</dbReference>
<organism evidence="1">
    <name type="scientific">Pseudarthrobacter sulfonivorans</name>
    <dbReference type="NCBI Taxonomy" id="121292"/>
    <lineage>
        <taxon>Bacteria</taxon>
        <taxon>Bacillati</taxon>
        <taxon>Actinomycetota</taxon>
        <taxon>Actinomycetes</taxon>
        <taxon>Micrococcales</taxon>
        <taxon>Micrococcaceae</taxon>
        <taxon>Pseudarthrobacter</taxon>
    </lineage>
</organism>
<accession>A0A0U3QAK3</accession>
<reference evidence="1 2" key="1">
    <citation type="submission" date="2015-12" db="EMBL/GenBank/DDBJ databases">
        <authorList>
            <person name="Shamseldin A."/>
            <person name="Moawad H."/>
            <person name="Abd El-Rahim W.M."/>
            <person name="Sadowsky M.J."/>
        </authorList>
    </citation>
    <scope>NUCLEOTIDE SEQUENCE [LARGE SCALE GENOMIC DNA]</scope>
    <source>
        <strain evidence="1 2">Ar51</strain>
    </source>
</reference>
<protein>
    <submittedName>
        <fullName evidence="1">Uncharacterized protein</fullName>
    </submittedName>
</protein>
<dbReference type="EMBL" id="CP013747">
    <property type="protein sequence ID" value="ALV43806.1"/>
    <property type="molecule type" value="Genomic_DNA"/>
</dbReference>
<name>A0A0U3QAK3_9MICC</name>
<dbReference type="AlphaFoldDB" id="A0A0U3QAK3"/>
<dbReference type="KEGG" id="psul:AU252_06920"/>
<dbReference type="STRING" id="121292.AU252_06920"/>
<dbReference type="Proteomes" id="UP000065151">
    <property type="component" value="Chromosome"/>
</dbReference>
<evidence type="ECO:0000313" key="2">
    <source>
        <dbReference type="Proteomes" id="UP000065151"/>
    </source>
</evidence>
<gene>
    <name evidence="1" type="ORF">AU252_06920</name>
</gene>
<sequence>MNYSGTGNEKAIPASELNRTHVGQTVSFEPDEFTLVFGKIAAIARKEGGVTIALQGVEGSGGLQSSYSLPGSQHVYLQPDMLTNTESTIKDLFGKVQENLRGGHKGDDRTDKL</sequence>
<evidence type="ECO:0000313" key="1">
    <source>
        <dbReference type="EMBL" id="ALV43806.1"/>
    </source>
</evidence>